<organism evidence="2 4">
    <name type="scientific">Bacteroides ovatus</name>
    <dbReference type="NCBI Taxonomy" id="28116"/>
    <lineage>
        <taxon>Bacteria</taxon>
        <taxon>Pseudomonadati</taxon>
        <taxon>Bacteroidota</taxon>
        <taxon>Bacteroidia</taxon>
        <taxon>Bacteroidales</taxon>
        <taxon>Bacteroidaceae</taxon>
        <taxon>Bacteroides</taxon>
    </lineage>
</organism>
<accession>A0A5M5C702</accession>
<dbReference type="Pfam" id="PF13274">
    <property type="entry name" value="SocA_Panacea"/>
    <property type="match status" value="1"/>
</dbReference>
<gene>
    <name evidence="2" type="ORF">F3D71_03700</name>
    <name evidence="3" type="ORF">PO240_18105</name>
</gene>
<name>A0A5M5C702_BACOV</name>
<comment type="caution">
    <text evidence="2">The sequence shown here is derived from an EMBL/GenBank/DDBJ whole genome shotgun (WGS) entry which is preliminary data.</text>
</comment>
<sequence length="182" mass="20884">MNNSKIGNLLAYISSKIEDINLRKLIKLVFLIDEESVRSRGISVTWLTYYAWEKGPVAPCIYEIKDRGGIFSKYISVHRNREEKVIITPFVDKNESSIQFSKKELRLIDSIIDKYGQLSADDLSEITHKPGGLWDIAKKKYNPNFKSSNGRSDIKLNLKDLIEGDEEKISVYNDAYEIAIMC</sequence>
<dbReference type="EMBL" id="VWLE01000025">
    <property type="protein sequence ID" value="KAA3954051.1"/>
    <property type="molecule type" value="Genomic_DNA"/>
</dbReference>
<proteinExistence type="predicted"/>
<evidence type="ECO:0000259" key="1">
    <source>
        <dbReference type="Pfam" id="PF13274"/>
    </source>
</evidence>
<dbReference type="Proteomes" id="UP000323717">
    <property type="component" value="Unassembled WGS sequence"/>
</dbReference>
<reference evidence="3" key="2">
    <citation type="submission" date="2022-10" db="EMBL/GenBank/DDBJ databases">
        <title>Human gut microbiome strain richness.</title>
        <authorList>
            <person name="Chen-Liaw A."/>
        </authorList>
    </citation>
    <scope>NUCLEOTIDE SEQUENCE</scope>
    <source>
        <strain evidence="3">F7_m1001271B151109d0_201107</strain>
    </source>
</reference>
<protein>
    <submittedName>
        <fullName evidence="2">DUF4065 domain-containing protein</fullName>
    </submittedName>
    <submittedName>
        <fullName evidence="3">Panacea domain-containing protein</fullName>
    </submittedName>
</protein>
<evidence type="ECO:0000313" key="4">
    <source>
        <dbReference type="Proteomes" id="UP000323717"/>
    </source>
</evidence>
<evidence type="ECO:0000313" key="3">
    <source>
        <dbReference type="EMBL" id="MDC2409786.1"/>
    </source>
</evidence>
<reference evidence="2 4" key="1">
    <citation type="journal article" date="2019" name="Nat. Med.">
        <title>A library of human gut bacterial isolates paired with longitudinal multiomics data enables mechanistic microbiome research.</title>
        <authorList>
            <person name="Poyet M."/>
            <person name="Groussin M."/>
            <person name="Gibbons S.M."/>
            <person name="Avila-Pacheco J."/>
            <person name="Jiang X."/>
            <person name="Kearney S.M."/>
            <person name="Perrotta A.R."/>
            <person name="Berdy B."/>
            <person name="Zhao S."/>
            <person name="Lieberman T.D."/>
            <person name="Swanson P.K."/>
            <person name="Smith M."/>
            <person name="Roesemann S."/>
            <person name="Alexander J.E."/>
            <person name="Rich S.A."/>
            <person name="Livny J."/>
            <person name="Vlamakis H."/>
            <person name="Clish C."/>
            <person name="Bullock K."/>
            <person name="Deik A."/>
            <person name="Scott J."/>
            <person name="Pierce K.A."/>
            <person name="Xavier R.J."/>
            <person name="Alm E.J."/>
        </authorList>
    </citation>
    <scope>NUCLEOTIDE SEQUENCE [LARGE SCALE GENOMIC DNA]</scope>
    <source>
        <strain evidence="2 4">BIOML-A163</strain>
    </source>
</reference>
<dbReference type="InterPro" id="IPR025272">
    <property type="entry name" value="SocA_Panacea"/>
</dbReference>
<dbReference type="EMBL" id="JAQNWR010000013">
    <property type="protein sequence ID" value="MDC2409786.1"/>
    <property type="molecule type" value="Genomic_DNA"/>
</dbReference>
<feature type="domain" description="Antitoxin SocA-like Panacea" evidence="1">
    <location>
        <begin position="25"/>
        <end position="134"/>
    </location>
</feature>
<dbReference type="AlphaFoldDB" id="A0A5M5C702"/>
<dbReference type="RefSeq" id="WP_008768542.1">
    <property type="nucleotide sequence ID" value="NZ_CACRTD010000030.1"/>
</dbReference>
<dbReference type="Proteomes" id="UP001214017">
    <property type="component" value="Unassembled WGS sequence"/>
</dbReference>
<evidence type="ECO:0000313" key="2">
    <source>
        <dbReference type="EMBL" id="KAA3954051.1"/>
    </source>
</evidence>